<evidence type="ECO:0000259" key="1">
    <source>
        <dbReference type="Pfam" id="PF03009"/>
    </source>
</evidence>
<name>A0A645JTT5_9ZZZZ</name>
<sequence length="136" mass="15526">MVERFTDKYRAEILEQHHILQSLTYQTVEDLKKVEPKFYVGYILPFNIVGPPITSADFLTMEYSTINRNFISSAHADGKKVYVWTVNDSDAVSRMMFYGADGIITDQMGILNKEVKSLDDEITYSDKLLNFVLGVG</sequence>
<organism evidence="2">
    <name type="scientific">bioreactor metagenome</name>
    <dbReference type="NCBI Taxonomy" id="1076179"/>
    <lineage>
        <taxon>unclassified sequences</taxon>
        <taxon>metagenomes</taxon>
        <taxon>ecological metagenomes</taxon>
    </lineage>
</organism>
<dbReference type="InterPro" id="IPR017946">
    <property type="entry name" value="PLC-like_Pdiesterase_TIM-brl"/>
</dbReference>
<proteinExistence type="predicted"/>
<dbReference type="InterPro" id="IPR030395">
    <property type="entry name" value="GP_PDE_dom"/>
</dbReference>
<dbReference type="SUPFAM" id="SSF51695">
    <property type="entry name" value="PLC-like phosphodiesterases"/>
    <property type="match status" value="1"/>
</dbReference>
<evidence type="ECO:0000313" key="2">
    <source>
        <dbReference type="EMBL" id="MPN63354.1"/>
    </source>
</evidence>
<dbReference type="AlphaFoldDB" id="A0A645JTT5"/>
<reference evidence="2" key="1">
    <citation type="submission" date="2019-08" db="EMBL/GenBank/DDBJ databases">
        <authorList>
            <person name="Kucharzyk K."/>
            <person name="Murdoch R.W."/>
            <person name="Higgins S."/>
            <person name="Loffler F."/>
        </authorList>
    </citation>
    <scope>NUCLEOTIDE SEQUENCE</scope>
</reference>
<dbReference type="Gene3D" id="3.20.20.190">
    <property type="entry name" value="Phosphatidylinositol (PI) phosphodiesterase"/>
    <property type="match status" value="1"/>
</dbReference>
<protein>
    <recommendedName>
        <fullName evidence="1">GP-PDE domain-containing protein</fullName>
    </recommendedName>
</protein>
<dbReference type="PANTHER" id="PTHR46211:SF8">
    <property type="entry name" value="PHOSPHODIESTERASE"/>
    <property type="match status" value="1"/>
</dbReference>
<gene>
    <name evidence="2" type="ORF">SDC9_211112</name>
</gene>
<dbReference type="PANTHER" id="PTHR46211">
    <property type="entry name" value="GLYCEROPHOSPHORYL DIESTER PHOSPHODIESTERASE"/>
    <property type="match status" value="1"/>
</dbReference>
<dbReference type="GO" id="GO:0006629">
    <property type="term" value="P:lipid metabolic process"/>
    <property type="evidence" value="ECO:0007669"/>
    <property type="project" value="InterPro"/>
</dbReference>
<dbReference type="Pfam" id="PF03009">
    <property type="entry name" value="GDPD"/>
    <property type="match status" value="1"/>
</dbReference>
<dbReference type="EMBL" id="VSSQ01142648">
    <property type="protein sequence ID" value="MPN63354.1"/>
    <property type="molecule type" value="Genomic_DNA"/>
</dbReference>
<dbReference type="GO" id="GO:0008081">
    <property type="term" value="F:phosphoric diester hydrolase activity"/>
    <property type="evidence" value="ECO:0007669"/>
    <property type="project" value="InterPro"/>
</dbReference>
<feature type="domain" description="GP-PDE" evidence="1">
    <location>
        <begin position="62"/>
        <end position="109"/>
    </location>
</feature>
<accession>A0A645JTT5</accession>
<comment type="caution">
    <text evidence="2">The sequence shown here is derived from an EMBL/GenBank/DDBJ whole genome shotgun (WGS) entry which is preliminary data.</text>
</comment>